<dbReference type="STRING" id="4577.A0A1D6EI91"/>
<dbReference type="ExpressionAtlas" id="A0A1D6EI91">
    <property type="expression patterns" value="baseline and differential"/>
</dbReference>
<reference evidence="2" key="1">
    <citation type="submission" date="2015-12" db="EMBL/GenBank/DDBJ databases">
        <title>Update maize B73 reference genome by single molecule sequencing technologies.</title>
        <authorList>
            <consortium name="Maize Genome Sequencing Project"/>
            <person name="Ware D."/>
        </authorList>
    </citation>
    <scope>NUCLEOTIDE SEQUENCE [LARGE SCALE GENOMIC DNA]</scope>
    <source>
        <tissue evidence="2">Seedling</tissue>
    </source>
</reference>
<feature type="compositionally biased region" description="Basic and acidic residues" evidence="1">
    <location>
        <begin position="123"/>
        <end position="139"/>
    </location>
</feature>
<proteinExistence type="predicted"/>
<dbReference type="AlphaFoldDB" id="A0A1D6EI91"/>
<dbReference type="InterPro" id="IPR029063">
    <property type="entry name" value="SAM-dependent_MTases_sf"/>
</dbReference>
<feature type="region of interest" description="Disordered" evidence="1">
    <location>
        <begin position="115"/>
        <end position="150"/>
    </location>
</feature>
<dbReference type="GO" id="GO:0032259">
    <property type="term" value="P:methylation"/>
    <property type="evidence" value="ECO:0007669"/>
    <property type="project" value="UniProtKB-KW"/>
</dbReference>
<evidence type="ECO:0000256" key="1">
    <source>
        <dbReference type="SAM" id="MobiDB-lite"/>
    </source>
</evidence>
<name>A0A1D6EI91_MAIZE</name>
<evidence type="ECO:0000313" key="2">
    <source>
        <dbReference type="EMBL" id="ONM19830.1"/>
    </source>
</evidence>
<feature type="compositionally biased region" description="Acidic residues" evidence="1">
    <location>
        <begin position="140"/>
        <end position="150"/>
    </location>
</feature>
<sequence length="150" mass="16396">MPHASFSAVVQLSLSATSATEFLCISSSFRRIGLAFQLCLNPLIGNTEWLVINEAETEVEAPVPVPTHHKQLLAATFYLSMLNDASRNRAYCLAIDATVTNTTSHVLDIGSKKAKGPKLMFGKGDEVEGFDNSKSKFKDDEQDGNEDEDE</sequence>
<gene>
    <name evidence="2" type="ORF">ZEAMMB73_Zm00001d004943</name>
</gene>
<dbReference type="InParanoid" id="A0A1D6EI91"/>
<accession>A0A1D6EI91</accession>
<dbReference type="GO" id="GO:0008168">
    <property type="term" value="F:methyltransferase activity"/>
    <property type="evidence" value="ECO:0007669"/>
    <property type="project" value="UniProtKB-KW"/>
</dbReference>
<protein>
    <submittedName>
        <fullName evidence="2">Protein arginine N-methyltransferase 1.6</fullName>
    </submittedName>
</protein>
<dbReference type="Gene3D" id="3.40.50.150">
    <property type="entry name" value="Vaccinia Virus protein VP39"/>
    <property type="match status" value="1"/>
</dbReference>
<dbReference type="EMBL" id="CM007648">
    <property type="protein sequence ID" value="ONM19830.1"/>
    <property type="molecule type" value="Genomic_DNA"/>
</dbReference>
<keyword evidence="2" id="KW-0489">Methyltransferase</keyword>
<keyword evidence="2" id="KW-0808">Transferase</keyword>
<organism evidence="2">
    <name type="scientific">Zea mays</name>
    <name type="common">Maize</name>
    <dbReference type="NCBI Taxonomy" id="4577"/>
    <lineage>
        <taxon>Eukaryota</taxon>
        <taxon>Viridiplantae</taxon>
        <taxon>Streptophyta</taxon>
        <taxon>Embryophyta</taxon>
        <taxon>Tracheophyta</taxon>
        <taxon>Spermatophyta</taxon>
        <taxon>Magnoliopsida</taxon>
        <taxon>Liliopsida</taxon>
        <taxon>Poales</taxon>
        <taxon>Poaceae</taxon>
        <taxon>PACMAD clade</taxon>
        <taxon>Panicoideae</taxon>
        <taxon>Andropogonodae</taxon>
        <taxon>Andropogoneae</taxon>
        <taxon>Tripsacinae</taxon>
        <taxon>Zea</taxon>
    </lineage>
</organism>